<keyword evidence="2 5" id="KW-0812">Transmembrane</keyword>
<evidence type="ECO:0000256" key="5">
    <source>
        <dbReference type="SAM" id="Phobius"/>
    </source>
</evidence>
<feature type="transmembrane region" description="Helical" evidence="5">
    <location>
        <begin position="47"/>
        <end position="66"/>
    </location>
</feature>
<dbReference type="InterPro" id="IPR053009">
    <property type="entry name" value="Xanthocillin_Biosynth-Assoc"/>
</dbReference>
<feature type="transmembrane region" description="Helical" evidence="5">
    <location>
        <begin position="134"/>
        <end position="153"/>
    </location>
</feature>
<feature type="transmembrane region" description="Helical" evidence="5">
    <location>
        <begin position="72"/>
        <end position="93"/>
    </location>
</feature>
<evidence type="ECO:0000259" key="6">
    <source>
        <dbReference type="Pfam" id="PF13664"/>
    </source>
</evidence>
<keyword evidence="8" id="KW-1185">Reference proteome</keyword>
<gene>
    <name evidence="7" type="ORF">KASA_0Q05797G</name>
</gene>
<evidence type="ECO:0000256" key="2">
    <source>
        <dbReference type="ARBA" id="ARBA00022692"/>
    </source>
</evidence>
<dbReference type="PANTHER" id="PTHR23241:SF102">
    <property type="entry name" value="LD23009P"/>
    <property type="match status" value="1"/>
</dbReference>
<evidence type="ECO:0000313" key="7">
    <source>
        <dbReference type="EMBL" id="SMN18153.1"/>
    </source>
</evidence>
<dbReference type="Pfam" id="PF13664">
    <property type="entry name" value="DUF4149"/>
    <property type="match status" value="1"/>
</dbReference>
<feature type="transmembrane region" description="Helical" evidence="5">
    <location>
        <begin position="12"/>
        <end position="35"/>
    </location>
</feature>
<proteinExistence type="predicted"/>
<dbReference type="Proteomes" id="UP000196158">
    <property type="component" value="Unassembled WGS sequence"/>
</dbReference>
<dbReference type="GO" id="GO:0016020">
    <property type="term" value="C:membrane"/>
    <property type="evidence" value="ECO:0007669"/>
    <property type="project" value="UniProtKB-SubCell"/>
</dbReference>
<evidence type="ECO:0000256" key="4">
    <source>
        <dbReference type="ARBA" id="ARBA00023136"/>
    </source>
</evidence>
<keyword evidence="3 5" id="KW-1133">Transmembrane helix</keyword>
<reference evidence="7 8" key="1">
    <citation type="submission" date="2017-04" db="EMBL/GenBank/DDBJ databases">
        <authorList>
            <person name="Afonso C.L."/>
            <person name="Miller P.J."/>
            <person name="Scott M.A."/>
            <person name="Spackman E."/>
            <person name="Goraichik I."/>
            <person name="Dimitrov K.M."/>
            <person name="Suarez D.L."/>
            <person name="Swayne D.E."/>
        </authorList>
    </citation>
    <scope>NUCLEOTIDE SEQUENCE [LARGE SCALE GENOMIC DNA]</scope>
</reference>
<name>A0A1X7QXJ1_9SACH</name>
<dbReference type="OrthoDB" id="1641132at2759"/>
<dbReference type="EMBL" id="FXLY01000002">
    <property type="protein sequence ID" value="SMN18153.1"/>
    <property type="molecule type" value="Genomic_DNA"/>
</dbReference>
<accession>A0A1X7QXJ1</accession>
<dbReference type="InterPro" id="IPR025423">
    <property type="entry name" value="TMEM205-like"/>
</dbReference>
<comment type="subcellular location">
    <subcellularLocation>
        <location evidence="1">Membrane</location>
    </subcellularLocation>
</comment>
<evidence type="ECO:0000313" key="8">
    <source>
        <dbReference type="Proteomes" id="UP000196158"/>
    </source>
</evidence>
<evidence type="ECO:0000256" key="1">
    <source>
        <dbReference type="ARBA" id="ARBA00004370"/>
    </source>
</evidence>
<keyword evidence="4 5" id="KW-0472">Membrane</keyword>
<sequence length="163" mass="18236">MPLVKAASHLLLYSFAFGGSAFYSYVASPIAFKVLARDQFSILQSKVFPSFFTMQGISPMLLALTAPMPLTLAPAVALSTASVSGLINLFWLLPWNRKVKEQRLNLKNKYKDDPEKLEELDKPLRKEFGKSHGISLLFNVSHVISLLIYGVYLSKGFLHFVPK</sequence>
<dbReference type="PANTHER" id="PTHR23241">
    <property type="entry name" value="LATE EMBRYOGENESIS ABUNDANT PLANTS LEA-RELATED"/>
    <property type="match status" value="1"/>
</dbReference>
<evidence type="ECO:0000256" key="3">
    <source>
        <dbReference type="ARBA" id="ARBA00022989"/>
    </source>
</evidence>
<organism evidence="7 8">
    <name type="scientific">Maudiozyma saulgeensis</name>
    <dbReference type="NCBI Taxonomy" id="1789683"/>
    <lineage>
        <taxon>Eukaryota</taxon>
        <taxon>Fungi</taxon>
        <taxon>Dikarya</taxon>
        <taxon>Ascomycota</taxon>
        <taxon>Saccharomycotina</taxon>
        <taxon>Saccharomycetes</taxon>
        <taxon>Saccharomycetales</taxon>
        <taxon>Saccharomycetaceae</taxon>
        <taxon>Maudiozyma</taxon>
    </lineage>
</organism>
<dbReference type="AlphaFoldDB" id="A0A1X7QXJ1"/>
<protein>
    <recommendedName>
        <fullName evidence="6">TMEM205-like domain-containing protein</fullName>
    </recommendedName>
</protein>
<feature type="domain" description="TMEM205-like" evidence="6">
    <location>
        <begin position="11"/>
        <end position="103"/>
    </location>
</feature>